<dbReference type="HOGENOM" id="CLU_348809_0_0_9"/>
<proteinExistence type="predicted"/>
<feature type="domain" description="SLH" evidence="3">
    <location>
        <begin position="89"/>
        <end position="148"/>
    </location>
</feature>
<evidence type="ECO:0000313" key="5">
    <source>
        <dbReference type="Proteomes" id="UP000007239"/>
    </source>
</evidence>
<feature type="domain" description="SLH" evidence="3">
    <location>
        <begin position="25"/>
        <end position="88"/>
    </location>
</feature>
<dbReference type="KEGG" id="txy:Thexy_2243"/>
<evidence type="ECO:0000256" key="1">
    <source>
        <dbReference type="ARBA" id="ARBA00022737"/>
    </source>
</evidence>
<dbReference type="Pfam" id="PF00395">
    <property type="entry name" value="SLH"/>
    <property type="match status" value="2"/>
</dbReference>
<accession>F6BLB2</accession>
<dbReference type="Proteomes" id="UP000007239">
    <property type="component" value="Chromosome"/>
</dbReference>
<feature type="signal peptide" evidence="2">
    <location>
        <begin position="1"/>
        <end position="22"/>
    </location>
</feature>
<keyword evidence="2" id="KW-0732">Signal</keyword>
<protein>
    <submittedName>
        <fullName evidence="4">S-layer domain-containing protein</fullName>
    </submittedName>
</protein>
<name>F6BLB2_THEXL</name>
<keyword evidence="1" id="KW-0677">Repeat</keyword>
<dbReference type="AlphaFoldDB" id="F6BLB2"/>
<dbReference type="STRING" id="858215.Thexy_2243"/>
<feature type="chain" id="PRO_5038681777" evidence="2">
    <location>
        <begin position="23"/>
        <end position="782"/>
    </location>
</feature>
<dbReference type="EMBL" id="CP002739">
    <property type="protein sequence ID" value="AEF18245.1"/>
    <property type="molecule type" value="Genomic_DNA"/>
</dbReference>
<reference evidence="4" key="1">
    <citation type="submission" date="2011-05" db="EMBL/GenBank/DDBJ databases">
        <title>Complete sequence of Thermoanaerobacterium xylanolyticum LX-11.</title>
        <authorList>
            <consortium name="US DOE Joint Genome Institute"/>
            <person name="Lucas S."/>
            <person name="Han J."/>
            <person name="Lapidus A."/>
            <person name="Cheng J.-F."/>
            <person name="Goodwin L."/>
            <person name="Pitluck S."/>
            <person name="Peters L."/>
            <person name="Mikhailova N."/>
            <person name="Lu M."/>
            <person name="Han C."/>
            <person name="Tapia R."/>
            <person name="Land M."/>
            <person name="Hauser L."/>
            <person name="Kyrpides N."/>
            <person name="Ivanova N."/>
            <person name="Pagani I."/>
            <person name="Hemme C."/>
            <person name="Woyke T."/>
        </authorList>
    </citation>
    <scope>NUCLEOTIDE SEQUENCE</scope>
    <source>
        <strain evidence="4">LX-11</strain>
    </source>
</reference>
<sequence length="782" mass="81321">MKNLKKLIAVVLTFTLVFSAMAVGFAGTFSDVSSSAPYASAVARLQSLGLVSGMPDGTYQPNGVVTRAQMIAFVNAAEGLQQAAQLAVGPTKFKDVPASYWASGDINIADPSGYPDGTFKPDNAVTYPEALALILRALGYTADYSWPYGVIAKATNVGITNGVTLAANATINRGQMAMLINNALDLDINKYDSNGNEVDSGTKLISKATNVTEYLVVATPDVDSSVPAGQVKVQAIAGTSSTGVISFKTPTTINAGSVDFNKYLGDLVNVYSDKSGNPVSVDVVSNDNTFTSDNANNVANVVYDQNGNVISLPSTTPVVYNGVKTTLGASGVVIYNGSNVKLVDNNNDGSYDYVVVTNAFKYGPATVSTDVKSGDSYISTSAGSWQVAGGSIKTVNVTGSVSNLADIKANDVLYYAVSADGTKVTLLDVRNSVQGTVTQVSQASDGTYTVTINGTNYTVSGNYTPNVNDNGTFALDKDGKIAAFIGTSASTNYAVVLAVDSLNAVNPQIKLFTSDGSTKTYTIDTTKVSTSTDVRIGDLVSYSLDSNNNIVSLTATRIPEVASNYDTTNTKLTVNGGTYYMNPSTVVINVYNNSDNVVKPSDINVTSLNVKGYIADSYGNLSALVVDNSSLSTSSTNSTLYAIVTGVTSTTTSNGTTYTLTVLANGSQQTYTTNTSIATKPVVNDNSSNTTPYVLSLDSNNVVIGVSPFSGTPITDTITGHSSSGITTTAHGNLALSSNVTVVKYDTVNSAYQLVGLNGLSGTQNAKIYEDASGRVVLIVLQ</sequence>
<evidence type="ECO:0000256" key="2">
    <source>
        <dbReference type="SAM" id="SignalP"/>
    </source>
</evidence>
<organism evidence="4 5">
    <name type="scientific">Thermoanaerobacterium xylanolyticum (strain ATCC 49914 / DSM 7097 / LX-11)</name>
    <dbReference type="NCBI Taxonomy" id="858215"/>
    <lineage>
        <taxon>Bacteria</taxon>
        <taxon>Bacillati</taxon>
        <taxon>Bacillota</taxon>
        <taxon>Clostridia</taxon>
        <taxon>Thermoanaerobacterales</taxon>
        <taxon>Thermoanaerobacteraceae</taxon>
        <taxon>Thermoanaerobacterium</taxon>
    </lineage>
</organism>
<dbReference type="RefSeq" id="WP_013788971.1">
    <property type="nucleotide sequence ID" value="NC_015555.1"/>
</dbReference>
<dbReference type="PROSITE" id="PS51272">
    <property type="entry name" value="SLH"/>
    <property type="match status" value="2"/>
</dbReference>
<evidence type="ECO:0000259" key="3">
    <source>
        <dbReference type="PROSITE" id="PS51272"/>
    </source>
</evidence>
<dbReference type="eggNOG" id="COG2373">
    <property type="taxonomic scope" value="Bacteria"/>
</dbReference>
<keyword evidence="5" id="KW-1185">Reference proteome</keyword>
<gene>
    <name evidence="4" type="ordered locus">Thexy_2243</name>
</gene>
<evidence type="ECO:0000313" key="4">
    <source>
        <dbReference type="EMBL" id="AEF18245.1"/>
    </source>
</evidence>
<dbReference type="InterPro" id="IPR001119">
    <property type="entry name" value="SLH_dom"/>
</dbReference>